<sequence length="69" mass="7370">MPNWGKKGREARADAVQNGGTLSGRQAKKAAKEAGAGRLGEDGKVRDTHNRVIGDFSGRTRRQGNEHGV</sequence>
<dbReference type="RefSeq" id="WP_350281023.1">
    <property type="nucleotide sequence ID" value="NZ_CP158165.1"/>
</dbReference>
<accession>A0AAU7TNJ9</accession>
<gene>
    <name evidence="2" type="ORF">ABN611_17965</name>
</gene>
<feature type="compositionally biased region" description="Basic and acidic residues" evidence="1">
    <location>
        <begin position="39"/>
        <end position="52"/>
    </location>
</feature>
<feature type="region of interest" description="Disordered" evidence="1">
    <location>
        <begin position="1"/>
        <end position="69"/>
    </location>
</feature>
<name>A0AAU7TNJ9_9ACTN</name>
<proteinExistence type="predicted"/>
<evidence type="ECO:0000256" key="1">
    <source>
        <dbReference type="SAM" id="MobiDB-lite"/>
    </source>
</evidence>
<protein>
    <submittedName>
        <fullName evidence="2">Uncharacterized protein</fullName>
    </submittedName>
</protein>
<reference evidence="2" key="1">
    <citation type="submission" date="2024-06" db="EMBL/GenBank/DDBJ databases">
        <title>Kribbella sp. strain HUAS MG21 genome sequences.</title>
        <authorList>
            <person name="Mo P."/>
        </authorList>
    </citation>
    <scope>NUCLEOTIDE SEQUENCE</scope>
    <source>
        <strain evidence="2">HUAS MG21</strain>
    </source>
</reference>
<dbReference type="AlphaFoldDB" id="A0AAU7TNJ9"/>
<dbReference type="EMBL" id="CP158165">
    <property type="protein sequence ID" value="XBV28271.1"/>
    <property type="molecule type" value="Genomic_DNA"/>
</dbReference>
<evidence type="ECO:0000313" key="2">
    <source>
        <dbReference type="EMBL" id="XBV28271.1"/>
    </source>
</evidence>
<organism evidence="2">
    <name type="scientific">Kribbella sp. HUAS MG21</name>
    <dbReference type="NCBI Taxonomy" id="3160966"/>
    <lineage>
        <taxon>Bacteria</taxon>
        <taxon>Bacillati</taxon>
        <taxon>Actinomycetota</taxon>
        <taxon>Actinomycetes</taxon>
        <taxon>Propionibacteriales</taxon>
        <taxon>Kribbellaceae</taxon>
        <taxon>Kribbella</taxon>
    </lineage>
</organism>